<dbReference type="Pfam" id="PF03591">
    <property type="entry name" value="AzlC"/>
    <property type="match status" value="1"/>
</dbReference>
<keyword evidence="4" id="KW-1003">Cell membrane</keyword>
<feature type="transmembrane region" description="Helical" evidence="9">
    <location>
        <begin position="67"/>
        <end position="87"/>
    </location>
</feature>
<name>A0A212L869_9BACT</name>
<evidence type="ECO:0000313" key="10">
    <source>
        <dbReference type="EMBL" id="SCM73773.1"/>
    </source>
</evidence>
<evidence type="ECO:0000256" key="9">
    <source>
        <dbReference type="SAM" id="Phobius"/>
    </source>
</evidence>
<keyword evidence="6 9" id="KW-1133">Transmembrane helix</keyword>
<comment type="subcellular location">
    <subcellularLocation>
        <location evidence="1">Cell membrane</location>
        <topology evidence="1">Multi-pass membrane protein</topology>
    </subcellularLocation>
</comment>
<sequence length="308" mass="31985">MSSDSPASPLAEGLRRALPIVLGYTPVGFAFGVLAVKNNIPPSLAVAMSVLMFSGSGQFVFAGMWGAGAGALSIMAAVFIVNLRYLLQSAAESPWLAGLPRFQRFLLGLGLTDETFAVHVTAFQNGWKRNLTTLFVCNQTTQIAWVGGSAIGAFCGELVTDVKPLGLDYALTAMFLALLVPQCVNRLHVLVAIFTMTLSIALKAAGMSQWNVAVATVVGASLGTALLLYKDKKDAACARQPGCACVEQAAAEKTGDAPGSPHVLGAPDAPGATQAEPARRAAGQEQRDASSRTDATDLLTANTDGVQS</sequence>
<keyword evidence="7 9" id="KW-0472">Membrane</keyword>
<dbReference type="EMBL" id="FMJC01000002">
    <property type="protein sequence ID" value="SCM73773.1"/>
    <property type="molecule type" value="Genomic_DNA"/>
</dbReference>
<dbReference type="GO" id="GO:1903785">
    <property type="term" value="P:L-valine transmembrane transport"/>
    <property type="evidence" value="ECO:0007669"/>
    <property type="project" value="TreeGrafter"/>
</dbReference>
<evidence type="ECO:0000256" key="1">
    <source>
        <dbReference type="ARBA" id="ARBA00004651"/>
    </source>
</evidence>
<dbReference type="InterPro" id="IPR011606">
    <property type="entry name" value="Brnchd-chn_aa_trnsp_permease"/>
</dbReference>
<accession>A0A212L869</accession>
<keyword evidence="5 9" id="KW-0812">Transmembrane</keyword>
<feature type="region of interest" description="Disordered" evidence="8">
    <location>
        <begin position="254"/>
        <end position="308"/>
    </location>
</feature>
<dbReference type="PANTHER" id="PTHR34979:SF1">
    <property type="entry name" value="INNER MEMBRANE PROTEIN YGAZ"/>
    <property type="match status" value="1"/>
</dbReference>
<dbReference type="RefSeq" id="WP_232088319.1">
    <property type="nucleotide sequence ID" value="NZ_LT608333.1"/>
</dbReference>
<evidence type="ECO:0000256" key="2">
    <source>
        <dbReference type="ARBA" id="ARBA00010735"/>
    </source>
</evidence>
<feature type="compositionally biased region" description="Low complexity" evidence="8">
    <location>
        <begin position="296"/>
        <end position="308"/>
    </location>
</feature>
<dbReference type="GO" id="GO:0005886">
    <property type="term" value="C:plasma membrane"/>
    <property type="evidence" value="ECO:0007669"/>
    <property type="project" value="UniProtKB-SubCell"/>
</dbReference>
<organism evidence="10">
    <name type="scientific">uncultured Desulfovibrio sp</name>
    <dbReference type="NCBI Taxonomy" id="167968"/>
    <lineage>
        <taxon>Bacteria</taxon>
        <taxon>Pseudomonadati</taxon>
        <taxon>Thermodesulfobacteriota</taxon>
        <taxon>Desulfovibrionia</taxon>
        <taxon>Desulfovibrionales</taxon>
        <taxon>Desulfovibrionaceae</taxon>
        <taxon>Desulfovibrio</taxon>
        <taxon>environmental samples</taxon>
    </lineage>
</organism>
<feature type="transmembrane region" description="Helical" evidence="9">
    <location>
        <begin position="212"/>
        <end position="229"/>
    </location>
</feature>
<evidence type="ECO:0000256" key="8">
    <source>
        <dbReference type="SAM" id="MobiDB-lite"/>
    </source>
</evidence>
<feature type="compositionally biased region" description="Basic and acidic residues" evidence="8">
    <location>
        <begin position="285"/>
        <end position="295"/>
    </location>
</feature>
<comment type="similarity">
    <text evidence="2">Belongs to the AzlC family.</text>
</comment>
<evidence type="ECO:0000256" key="6">
    <source>
        <dbReference type="ARBA" id="ARBA00022989"/>
    </source>
</evidence>
<feature type="transmembrane region" description="Helical" evidence="9">
    <location>
        <begin position="187"/>
        <end position="206"/>
    </location>
</feature>
<evidence type="ECO:0000256" key="3">
    <source>
        <dbReference type="ARBA" id="ARBA00022448"/>
    </source>
</evidence>
<dbReference type="AlphaFoldDB" id="A0A212L869"/>
<proteinExistence type="inferred from homology"/>
<gene>
    <name evidence="10" type="ORF">KL86DES1_21512</name>
</gene>
<dbReference type="PANTHER" id="PTHR34979">
    <property type="entry name" value="INNER MEMBRANE PROTEIN YGAZ"/>
    <property type="match status" value="1"/>
</dbReference>
<reference evidence="10" key="1">
    <citation type="submission" date="2016-08" db="EMBL/GenBank/DDBJ databases">
        <authorList>
            <person name="Seilhamer J.J."/>
        </authorList>
    </citation>
    <scope>NUCLEOTIDE SEQUENCE</scope>
    <source>
        <strain evidence="10">86-1</strain>
    </source>
</reference>
<keyword evidence="3" id="KW-0813">Transport</keyword>
<protein>
    <submittedName>
        <fullName evidence="10">AzlC family protein (Modular protein)</fullName>
    </submittedName>
</protein>
<evidence type="ECO:0000256" key="4">
    <source>
        <dbReference type="ARBA" id="ARBA00022475"/>
    </source>
</evidence>
<evidence type="ECO:0000256" key="5">
    <source>
        <dbReference type="ARBA" id="ARBA00022692"/>
    </source>
</evidence>
<evidence type="ECO:0000256" key="7">
    <source>
        <dbReference type="ARBA" id="ARBA00023136"/>
    </source>
</evidence>
<feature type="transmembrane region" description="Helical" evidence="9">
    <location>
        <begin position="17"/>
        <end position="36"/>
    </location>
</feature>